<dbReference type="EMBL" id="NJES01000059">
    <property type="protein sequence ID" value="PHH79031.1"/>
    <property type="molecule type" value="Genomic_DNA"/>
</dbReference>
<feature type="signal peptide" evidence="3">
    <location>
        <begin position="1"/>
        <end position="18"/>
    </location>
</feature>
<dbReference type="GO" id="GO:0016791">
    <property type="term" value="F:phosphatase activity"/>
    <property type="evidence" value="ECO:0007669"/>
    <property type="project" value="TreeGrafter"/>
</dbReference>
<dbReference type="InterPro" id="IPR000560">
    <property type="entry name" value="His_Pase_clade-2"/>
</dbReference>
<keyword evidence="2" id="KW-0812">Transmembrane</keyword>
<evidence type="ECO:0000256" key="2">
    <source>
        <dbReference type="SAM" id="Phobius"/>
    </source>
</evidence>
<keyword evidence="2" id="KW-0472">Membrane</keyword>
<keyword evidence="5" id="KW-1185">Reference proteome</keyword>
<dbReference type="OrthoDB" id="258392at2759"/>
<dbReference type="SUPFAM" id="SSF53254">
    <property type="entry name" value="Phosphoglycerate mutase-like"/>
    <property type="match status" value="1"/>
</dbReference>
<gene>
    <name evidence="4" type="ORF">CDD80_5745</name>
</gene>
<dbReference type="InterPro" id="IPR050645">
    <property type="entry name" value="Histidine_acid_phosphatase"/>
</dbReference>
<evidence type="ECO:0008006" key="6">
    <source>
        <dbReference type="Google" id="ProtNLM"/>
    </source>
</evidence>
<evidence type="ECO:0000313" key="4">
    <source>
        <dbReference type="EMBL" id="PHH79031.1"/>
    </source>
</evidence>
<organism evidence="4 5">
    <name type="scientific">Ophiocordyceps camponoti-rufipedis</name>
    <dbReference type="NCBI Taxonomy" id="2004952"/>
    <lineage>
        <taxon>Eukaryota</taxon>
        <taxon>Fungi</taxon>
        <taxon>Dikarya</taxon>
        <taxon>Ascomycota</taxon>
        <taxon>Pezizomycotina</taxon>
        <taxon>Sordariomycetes</taxon>
        <taxon>Hypocreomycetidae</taxon>
        <taxon>Hypocreales</taxon>
        <taxon>Ophiocordycipitaceae</taxon>
        <taxon>Ophiocordyceps</taxon>
    </lineage>
</organism>
<sequence>MVLVAALLAALVVGRVAADRAQQGLTVWVAAAYISHGETTPRLSGRRPVLTPEGAQQLLRQGGAFRRRYLTPGSNSTIRNMSVDAIDSRHLFAMSSSDAWVASSAQAFIQGLYPPRTGAVPGDLGRDYATGNDSKDYPLGGYQYPLVQTLSSRDPYSVGLQGNVGCGSWQWEMKNLFEKRRDIEARIEATSGIYQALFESEPLQGVIPMARVNYVNAVEVYDLVKYMYAHNETVFRKLGNADEVLRVLNTLAYSSERDKTGYNGTAGDLKTTTFPGAHATYSEVYSIAGRTLAGRFADRLIEAVASSGKRDKMTLMFGSSRPLVSFLSVAGLLTRQNLASGPLSQMPGPGASLVIEVVSDAAAAKQRAFPAAADLSVRFLYKPSADANESLTTYPLFGSGVDGTTVPYEAFLRRMREKGTTPLEWCDICLSHDSSHWCYPRSDLGSSGATSVAVIAVLSTLLVIVVFAFLGTVVCLKYPRAMKKTSPVAKPPSRSWWTRKGPSDADVVVSQSGVREVRTGSWEMGQGFRRTASNASGAGTVRNFSTPRAYMVDDDGDSLSGLPVRPRETI</sequence>
<protein>
    <recommendedName>
        <fullName evidence="6">Acid phosphatase</fullName>
    </recommendedName>
</protein>
<dbReference type="AlphaFoldDB" id="A0A2C5ZII4"/>
<feature type="chain" id="PRO_5012767525" description="Acid phosphatase" evidence="3">
    <location>
        <begin position="19"/>
        <end position="570"/>
    </location>
</feature>
<evidence type="ECO:0000313" key="5">
    <source>
        <dbReference type="Proteomes" id="UP000226431"/>
    </source>
</evidence>
<dbReference type="InterPro" id="IPR029033">
    <property type="entry name" value="His_PPase_superfam"/>
</dbReference>
<evidence type="ECO:0000256" key="1">
    <source>
        <dbReference type="ARBA" id="ARBA00005375"/>
    </source>
</evidence>
<dbReference type="Gene3D" id="3.40.50.1240">
    <property type="entry name" value="Phosphoglycerate mutase-like"/>
    <property type="match status" value="1"/>
</dbReference>
<feature type="transmembrane region" description="Helical" evidence="2">
    <location>
        <begin position="452"/>
        <end position="476"/>
    </location>
</feature>
<evidence type="ECO:0000256" key="3">
    <source>
        <dbReference type="SAM" id="SignalP"/>
    </source>
</evidence>
<comment type="caution">
    <text evidence="4">The sequence shown here is derived from an EMBL/GenBank/DDBJ whole genome shotgun (WGS) entry which is preliminary data.</text>
</comment>
<proteinExistence type="inferred from homology"/>
<keyword evidence="3" id="KW-0732">Signal</keyword>
<dbReference type="STRING" id="2004952.A0A2C5ZII4"/>
<accession>A0A2C5ZII4</accession>
<dbReference type="Proteomes" id="UP000226431">
    <property type="component" value="Unassembled WGS sequence"/>
</dbReference>
<comment type="similarity">
    <text evidence="1">Belongs to the histidine acid phosphatase family.</text>
</comment>
<dbReference type="Pfam" id="PF00328">
    <property type="entry name" value="His_Phos_2"/>
    <property type="match status" value="1"/>
</dbReference>
<name>A0A2C5ZII4_9HYPO</name>
<keyword evidence="2" id="KW-1133">Transmembrane helix</keyword>
<dbReference type="PANTHER" id="PTHR11567:SF127">
    <property type="entry name" value="HISTIDINE ACID PHOSPHATASE"/>
    <property type="match status" value="1"/>
</dbReference>
<dbReference type="PANTHER" id="PTHR11567">
    <property type="entry name" value="ACID PHOSPHATASE-RELATED"/>
    <property type="match status" value="1"/>
</dbReference>
<reference evidence="4 5" key="1">
    <citation type="submission" date="2017-06" db="EMBL/GenBank/DDBJ databases">
        <title>Ant-infecting Ophiocordyceps genomes reveal a high diversity of potential behavioral manipulation genes and a possible major role for enterotoxins.</title>
        <authorList>
            <person name="De Bekker C."/>
            <person name="Evans H.C."/>
            <person name="Brachmann A."/>
            <person name="Hughes D.P."/>
        </authorList>
    </citation>
    <scope>NUCLEOTIDE SEQUENCE [LARGE SCALE GENOMIC DNA]</scope>
    <source>
        <strain evidence="4 5">Map16</strain>
    </source>
</reference>